<organism evidence="1 2">
    <name type="scientific">Ogataea polymorpha</name>
    <dbReference type="NCBI Taxonomy" id="460523"/>
    <lineage>
        <taxon>Eukaryota</taxon>
        <taxon>Fungi</taxon>
        <taxon>Dikarya</taxon>
        <taxon>Ascomycota</taxon>
        <taxon>Saccharomycotina</taxon>
        <taxon>Pichiomycetes</taxon>
        <taxon>Pichiales</taxon>
        <taxon>Pichiaceae</taxon>
        <taxon>Ogataea</taxon>
    </lineage>
</organism>
<evidence type="ECO:0000313" key="2">
    <source>
        <dbReference type="Proteomes" id="UP000788993"/>
    </source>
</evidence>
<comment type="caution">
    <text evidence="1">The sequence shown here is derived from an EMBL/GenBank/DDBJ whole genome shotgun (WGS) entry which is preliminary data.</text>
</comment>
<reference evidence="1" key="1">
    <citation type="journal article" date="2021" name="Open Biol.">
        <title>Shared evolutionary footprints suggest mitochondrial oxidative damage underlies multiple complex I losses in fungi.</title>
        <authorList>
            <person name="Schikora-Tamarit M.A."/>
            <person name="Marcet-Houben M."/>
            <person name="Nosek J."/>
            <person name="Gabaldon T."/>
        </authorList>
    </citation>
    <scope>NUCLEOTIDE SEQUENCE</scope>
    <source>
        <strain evidence="1">NCAIM Y.01608</strain>
    </source>
</reference>
<name>A0A9P8SXB3_9ASCO</name>
<keyword evidence="2" id="KW-1185">Reference proteome</keyword>
<dbReference type="EMBL" id="JAEUBD010001571">
    <property type="protein sequence ID" value="KAH3658953.1"/>
    <property type="molecule type" value="Genomic_DNA"/>
</dbReference>
<sequence>MGDVETIRIFRRVLMLDTLEPMFFEKLFEDVILTGSGDKLGRSSRKDFSDWRSNTNCSAMISVIGRNFTMFSHNSLRTSSTNLSR</sequence>
<accession>A0A9P8SXB3</accession>
<reference evidence="1" key="2">
    <citation type="submission" date="2021-01" db="EMBL/GenBank/DDBJ databases">
        <authorList>
            <person name="Schikora-Tamarit M.A."/>
        </authorList>
    </citation>
    <scope>NUCLEOTIDE SEQUENCE</scope>
    <source>
        <strain evidence="1">NCAIM Y.01608</strain>
    </source>
</reference>
<proteinExistence type="predicted"/>
<dbReference type="AlphaFoldDB" id="A0A9P8SXB3"/>
<gene>
    <name evidence="1" type="ORF">OGATHE_006679</name>
</gene>
<dbReference type="Proteomes" id="UP000788993">
    <property type="component" value="Unassembled WGS sequence"/>
</dbReference>
<evidence type="ECO:0000313" key="1">
    <source>
        <dbReference type="EMBL" id="KAH3658953.1"/>
    </source>
</evidence>
<protein>
    <submittedName>
        <fullName evidence="1">Uncharacterized protein</fullName>
    </submittedName>
</protein>